<proteinExistence type="predicted"/>
<dbReference type="PANTHER" id="PTHR11474">
    <property type="entry name" value="TYROSINASE FAMILY MEMBER"/>
    <property type="match status" value="1"/>
</dbReference>
<protein>
    <recommendedName>
        <fullName evidence="4">Tyrosinase copper-binding domain-containing protein</fullName>
    </recommendedName>
</protein>
<comment type="caution">
    <text evidence="5">The sequence shown here is derived from an EMBL/GenBank/DDBJ whole genome shotgun (WGS) entry which is preliminary data.</text>
</comment>
<name>A0A8T2QG03_CERRI</name>
<dbReference type="PANTHER" id="PTHR11474:SF76">
    <property type="entry name" value="SHKT DOMAIN-CONTAINING PROTEIN"/>
    <property type="match status" value="1"/>
</dbReference>
<keyword evidence="6" id="KW-1185">Reference proteome</keyword>
<dbReference type="GO" id="GO:0046872">
    <property type="term" value="F:metal ion binding"/>
    <property type="evidence" value="ECO:0007669"/>
    <property type="project" value="UniProtKB-KW"/>
</dbReference>
<dbReference type="SUPFAM" id="SSF48056">
    <property type="entry name" value="Di-copper centre-containing domain"/>
    <property type="match status" value="1"/>
</dbReference>
<dbReference type="InterPro" id="IPR002227">
    <property type="entry name" value="Tyrosinase_Cu-bd"/>
</dbReference>
<evidence type="ECO:0000256" key="3">
    <source>
        <dbReference type="SAM" id="MobiDB-lite"/>
    </source>
</evidence>
<evidence type="ECO:0000313" key="5">
    <source>
        <dbReference type="EMBL" id="KAH7282540.1"/>
    </source>
</evidence>
<dbReference type="OrthoDB" id="534509at2759"/>
<evidence type="ECO:0000313" key="6">
    <source>
        <dbReference type="Proteomes" id="UP000825935"/>
    </source>
</evidence>
<feature type="region of interest" description="Disordered" evidence="3">
    <location>
        <begin position="402"/>
        <end position="422"/>
    </location>
</feature>
<dbReference type="EMBL" id="CM035440">
    <property type="protein sequence ID" value="KAH7282540.1"/>
    <property type="molecule type" value="Genomic_DNA"/>
</dbReference>
<dbReference type="PROSITE" id="PS00497">
    <property type="entry name" value="TYROSINASE_1"/>
    <property type="match status" value="1"/>
</dbReference>
<keyword evidence="2" id="KW-0186">Copper</keyword>
<dbReference type="Pfam" id="PF00264">
    <property type="entry name" value="Tyrosinase"/>
    <property type="match status" value="1"/>
</dbReference>
<accession>A0A8T2QG03</accession>
<gene>
    <name evidence="5" type="ORF">KP509_35G035400</name>
</gene>
<evidence type="ECO:0000256" key="2">
    <source>
        <dbReference type="ARBA" id="ARBA00023008"/>
    </source>
</evidence>
<dbReference type="AlphaFoldDB" id="A0A8T2QG03"/>
<dbReference type="Proteomes" id="UP000825935">
    <property type="component" value="Chromosome 35"/>
</dbReference>
<organism evidence="5 6">
    <name type="scientific">Ceratopteris richardii</name>
    <name type="common">Triangle waterfern</name>
    <dbReference type="NCBI Taxonomy" id="49495"/>
    <lineage>
        <taxon>Eukaryota</taxon>
        <taxon>Viridiplantae</taxon>
        <taxon>Streptophyta</taxon>
        <taxon>Embryophyta</taxon>
        <taxon>Tracheophyta</taxon>
        <taxon>Polypodiopsida</taxon>
        <taxon>Polypodiidae</taxon>
        <taxon>Polypodiales</taxon>
        <taxon>Pteridineae</taxon>
        <taxon>Pteridaceae</taxon>
        <taxon>Parkerioideae</taxon>
        <taxon>Ceratopteris</taxon>
    </lineage>
</organism>
<feature type="domain" description="Tyrosinase copper-binding" evidence="4">
    <location>
        <begin position="140"/>
        <end position="157"/>
    </location>
</feature>
<dbReference type="InterPro" id="IPR050316">
    <property type="entry name" value="Tyrosinase/Hemocyanin"/>
</dbReference>
<sequence length="544" mass="61266">MATHKSLFLHAKTSLGTTPVEPSDYATHSYVYRYPLPVDSNGSVDVAKAVVRENALDFFYPHMLMSGGEEMAAEALTKMKMRRDVFLLAFAAVQALDANDRWSFYQIAGIHGLPHAPFDGIVNGDWDPRNPDWWGGYCQHGSPLFPTWHRPYMMLLEQSIIRQAKHLATTLSDADEKAAVLDMVDDLRLPYLDWANQSTRVLGLPEVFTVTDVPLLYRWKSFSATSIPNPLKSFVIPVSVGKPFSSSDVYNPTAKPNYVVPSQGTPYTPEGYSTVRHVNASYLSQNDKLNVTLMRNANTTLVEGVHAMFQHNQWLPFSNHFWSEETHGDDSQFGHYASLELVHDFVHGTLGGSGGHMTYPEVAAFDPIFFFHHSNVGRLVALWQYCYPKSWIPSKPLQLNSEGTYTDEPDSEANAQTPLTPFRSSAQNANKFVTSNDVRLVDAQCGYTYPEILLARKEGWTPAQMLEYVLKLYEPPENFLHRWVIMIERIVKRAFNGPFRIRVFIGKPDADSKTSLSIPNFAGEIQILRDRLEYGALTASKGSV</sequence>
<reference evidence="5" key="1">
    <citation type="submission" date="2021-08" db="EMBL/GenBank/DDBJ databases">
        <title>WGS assembly of Ceratopteris richardii.</title>
        <authorList>
            <person name="Marchant D.B."/>
            <person name="Chen G."/>
            <person name="Jenkins J."/>
            <person name="Shu S."/>
            <person name="Leebens-Mack J."/>
            <person name="Grimwood J."/>
            <person name="Schmutz J."/>
            <person name="Soltis P."/>
            <person name="Soltis D."/>
            <person name="Chen Z.-H."/>
        </authorList>
    </citation>
    <scope>NUCLEOTIDE SEQUENCE</scope>
    <source>
        <strain evidence="5">Whitten #5841</strain>
        <tissue evidence="5">Leaf</tissue>
    </source>
</reference>
<dbReference type="PRINTS" id="PR00092">
    <property type="entry name" value="TYROSINASE"/>
</dbReference>
<dbReference type="InterPro" id="IPR008922">
    <property type="entry name" value="Di-copper_centre_dom_sf"/>
</dbReference>
<evidence type="ECO:0000259" key="4">
    <source>
        <dbReference type="PROSITE" id="PS00497"/>
    </source>
</evidence>
<evidence type="ECO:0000256" key="1">
    <source>
        <dbReference type="ARBA" id="ARBA00022723"/>
    </source>
</evidence>
<keyword evidence="1" id="KW-0479">Metal-binding</keyword>
<dbReference type="Gene3D" id="1.10.1280.10">
    <property type="entry name" value="Di-copper center containing domain from catechol oxidase"/>
    <property type="match status" value="1"/>
</dbReference>
<dbReference type="GO" id="GO:0016491">
    <property type="term" value="F:oxidoreductase activity"/>
    <property type="evidence" value="ECO:0007669"/>
    <property type="project" value="InterPro"/>
</dbReference>
<feature type="compositionally biased region" description="Polar residues" evidence="3">
    <location>
        <begin position="413"/>
        <end position="422"/>
    </location>
</feature>